<feature type="domain" description="N-acetyltransferase" evidence="1">
    <location>
        <begin position="31"/>
        <end position="181"/>
    </location>
</feature>
<evidence type="ECO:0000259" key="1">
    <source>
        <dbReference type="PROSITE" id="PS51186"/>
    </source>
</evidence>
<accession>A0A975M5H6</accession>
<dbReference type="CDD" id="cd04301">
    <property type="entry name" value="NAT_SF"/>
    <property type="match status" value="1"/>
</dbReference>
<dbReference type="InterPro" id="IPR000182">
    <property type="entry name" value="GNAT_dom"/>
</dbReference>
<dbReference type="Gene3D" id="3.40.630.30">
    <property type="match status" value="1"/>
</dbReference>
<dbReference type="GO" id="GO:0008999">
    <property type="term" value="F:protein-N-terminal-alanine acetyltransferase activity"/>
    <property type="evidence" value="ECO:0007669"/>
    <property type="project" value="TreeGrafter"/>
</dbReference>
<dbReference type="Proteomes" id="UP000676885">
    <property type="component" value="Chromosome"/>
</dbReference>
<dbReference type="RefSeq" id="WP_210226881.1">
    <property type="nucleotide sequence ID" value="NZ_CP076022.1"/>
</dbReference>
<evidence type="ECO:0000313" key="2">
    <source>
        <dbReference type="EMBL" id="QWC10257.1"/>
    </source>
</evidence>
<dbReference type="Pfam" id="PF13302">
    <property type="entry name" value="Acetyltransf_3"/>
    <property type="match status" value="1"/>
</dbReference>
<organism evidence="2 3">
    <name type="scientific">Arthrobacter jiangjiafuii</name>
    <dbReference type="NCBI Taxonomy" id="2817475"/>
    <lineage>
        <taxon>Bacteria</taxon>
        <taxon>Bacillati</taxon>
        <taxon>Actinomycetota</taxon>
        <taxon>Actinomycetes</taxon>
        <taxon>Micrococcales</taxon>
        <taxon>Micrococcaceae</taxon>
        <taxon>Arthrobacter</taxon>
    </lineage>
</organism>
<dbReference type="GO" id="GO:1990189">
    <property type="term" value="F:protein N-terminal-serine acetyltransferase activity"/>
    <property type="evidence" value="ECO:0007669"/>
    <property type="project" value="TreeGrafter"/>
</dbReference>
<dbReference type="SUPFAM" id="SSF55729">
    <property type="entry name" value="Acyl-CoA N-acyltransferases (Nat)"/>
    <property type="match status" value="1"/>
</dbReference>
<keyword evidence="3" id="KW-1185">Reference proteome</keyword>
<sequence length="192" mass="20459">MTITPEHAVPPAENSATATGITTNHLQLDQISSTEADALIIQHRLPDWADDFPQPMDCDAARQFFEEGVMVAAGDAMATRLLRERTTAEVVGTIGFLPLPEPGAVEVSYSVVPSRRGRGYATEALVAVAHNAFEHPEITMVTASTEADNTASQELLLTAGFLPVEGPGLSLNFVLRRPQLPEDTAQAPAASL</sequence>
<reference evidence="2 3" key="1">
    <citation type="submission" date="2021-05" db="EMBL/GenBank/DDBJ databases">
        <title>Novel species in genus Arthrobacter.</title>
        <authorList>
            <person name="Zhang G."/>
        </authorList>
    </citation>
    <scope>NUCLEOTIDE SEQUENCE [LARGE SCALE GENOMIC DNA]</scope>
    <source>
        <strain evidence="3">zg-ZUI227</strain>
    </source>
</reference>
<proteinExistence type="predicted"/>
<dbReference type="KEGG" id="ajg:KKR91_00945"/>
<evidence type="ECO:0000313" key="3">
    <source>
        <dbReference type="Proteomes" id="UP000676885"/>
    </source>
</evidence>
<dbReference type="GO" id="GO:0005737">
    <property type="term" value="C:cytoplasm"/>
    <property type="evidence" value="ECO:0007669"/>
    <property type="project" value="TreeGrafter"/>
</dbReference>
<protein>
    <submittedName>
        <fullName evidence="2">GNAT family N-acetyltransferase</fullName>
    </submittedName>
</protein>
<dbReference type="PANTHER" id="PTHR43441">
    <property type="entry name" value="RIBOSOMAL-PROTEIN-SERINE ACETYLTRANSFERASE"/>
    <property type="match status" value="1"/>
</dbReference>
<dbReference type="PROSITE" id="PS51186">
    <property type="entry name" value="GNAT"/>
    <property type="match status" value="1"/>
</dbReference>
<dbReference type="EMBL" id="CP076022">
    <property type="protein sequence ID" value="QWC10257.1"/>
    <property type="molecule type" value="Genomic_DNA"/>
</dbReference>
<name>A0A975M5H6_9MICC</name>
<dbReference type="InterPro" id="IPR016181">
    <property type="entry name" value="Acyl_CoA_acyltransferase"/>
</dbReference>
<dbReference type="AlphaFoldDB" id="A0A975M5H6"/>
<gene>
    <name evidence="2" type="ORF">KKR91_00945</name>
</gene>
<dbReference type="InterPro" id="IPR051908">
    <property type="entry name" value="Ribosomal_N-acetyltransferase"/>
</dbReference>
<dbReference type="PANTHER" id="PTHR43441:SF6">
    <property type="entry name" value="N-ACETYLTRANSFERASE DOMAIN-CONTAINING PROTEIN"/>
    <property type="match status" value="1"/>
</dbReference>